<dbReference type="PANTHER" id="PTHR11067:SF9">
    <property type="entry name" value="INOSINE TRIPHOSPHATE PYROPHOSPHATASE"/>
    <property type="match status" value="1"/>
</dbReference>
<keyword evidence="7 10" id="KW-0546">Nucleotide metabolism</keyword>
<evidence type="ECO:0000256" key="10">
    <source>
        <dbReference type="HAMAP-Rule" id="MF_01405"/>
    </source>
</evidence>
<evidence type="ECO:0000256" key="2">
    <source>
        <dbReference type="ARBA" id="ARBA00011738"/>
    </source>
</evidence>
<dbReference type="GO" id="GO:0046872">
    <property type="term" value="F:metal ion binding"/>
    <property type="evidence" value="ECO:0007669"/>
    <property type="project" value="UniProtKB-KW"/>
</dbReference>
<dbReference type="GO" id="GO:0000166">
    <property type="term" value="F:nucleotide binding"/>
    <property type="evidence" value="ECO:0007669"/>
    <property type="project" value="UniProtKB-KW"/>
</dbReference>
<dbReference type="GO" id="GO:0035870">
    <property type="term" value="F:dITP diphosphatase activity"/>
    <property type="evidence" value="ECO:0007669"/>
    <property type="project" value="UniProtKB-UniRule"/>
</dbReference>
<dbReference type="EC" id="3.6.1.66" evidence="10"/>
<keyword evidence="3 10" id="KW-0479">Metal-binding</keyword>
<reference evidence="12 13" key="1">
    <citation type="submission" date="2019-12" db="EMBL/GenBank/DDBJ databases">
        <authorList>
            <person name="Wolfe R."/>
            <person name="Danczak R."/>
            <person name="Wilkins M."/>
        </authorList>
    </citation>
    <scope>NUCLEOTIDE SEQUENCE [LARGE SCALE GENOMIC DNA]</scope>
    <source>
        <strain evidence="12">X2_MaxBin.013</strain>
    </source>
</reference>
<dbReference type="GO" id="GO:0017111">
    <property type="term" value="F:ribonucleoside triphosphate phosphatase activity"/>
    <property type="evidence" value="ECO:0007669"/>
    <property type="project" value="InterPro"/>
</dbReference>
<evidence type="ECO:0000256" key="11">
    <source>
        <dbReference type="RuleBase" id="RU003781"/>
    </source>
</evidence>
<evidence type="ECO:0000256" key="8">
    <source>
        <dbReference type="ARBA" id="ARBA00051875"/>
    </source>
</evidence>
<dbReference type="GO" id="GO:0036220">
    <property type="term" value="F:ITP diphosphatase activity"/>
    <property type="evidence" value="ECO:0007669"/>
    <property type="project" value="UniProtKB-UniRule"/>
</dbReference>
<dbReference type="Gene3D" id="3.90.950.10">
    <property type="match status" value="1"/>
</dbReference>
<gene>
    <name evidence="12" type="ORF">FD145_461</name>
</gene>
<dbReference type="AlphaFoldDB" id="A0A833NXD9"/>
<comment type="similarity">
    <text evidence="1 10 11">Belongs to the HAM1 NTPase family.</text>
</comment>
<dbReference type="FunFam" id="3.90.950.10:FF:000001">
    <property type="entry name" value="dITP/XTP pyrophosphatase"/>
    <property type="match status" value="1"/>
</dbReference>
<comment type="cofactor">
    <cofactor evidence="10">
        <name>Mg(2+)</name>
        <dbReference type="ChEBI" id="CHEBI:18420"/>
    </cofactor>
    <text evidence="10">Binds 1 Mg(2+) ion per subunit.</text>
</comment>
<feature type="binding site" evidence="10">
    <location>
        <begin position="7"/>
        <end position="12"/>
    </location>
    <ligand>
        <name>substrate</name>
    </ligand>
</feature>
<dbReference type="GO" id="GO:0009117">
    <property type="term" value="P:nucleotide metabolic process"/>
    <property type="evidence" value="ECO:0007669"/>
    <property type="project" value="UniProtKB-KW"/>
</dbReference>
<keyword evidence="5 10" id="KW-0378">Hydrolase</keyword>
<dbReference type="GO" id="GO:0036222">
    <property type="term" value="F:XTP diphosphatase activity"/>
    <property type="evidence" value="ECO:0007669"/>
    <property type="project" value="UniProtKB-UniRule"/>
</dbReference>
<evidence type="ECO:0000313" key="12">
    <source>
        <dbReference type="EMBL" id="KAF0134744.1"/>
    </source>
</evidence>
<dbReference type="InterPro" id="IPR020922">
    <property type="entry name" value="dITP/XTP_pyrophosphatase"/>
</dbReference>
<comment type="catalytic activity">
    <reaction evidence="10">
        <text>ITP + H2O = IMP + diphosphate + H(+)</text>
        <dbReference type="Rhea" id="RHEA:29399"/>
        <dbReference type="ChEBI" id="CHEBI:15377"/>
        <dbReference type="ChEBI" id="CHEBI:15378"/>
        <dbReference type="ChEBI" id="CHEBI:33019"/>
        <dbReference type="ChEBI" id="CHEBI:58053"/>
        <dbReference type="ChEBI" id="CHEBI:61402"/>
        <dbReference type="EC" id="3.6.1.66"/>
    </reaction>
</comment>
<comment type="function">
    <text evidence="10">Pyrophosphatase that catalyzes the hydrolysis of nucleoside triphosphates to their monophosphate derivatives, with a high preference for the non-canonical purine nucleotides XTP (xanthosine triphosphate), dITP (deoxyinosine triphosphate) and ITP. Seems to function as a house-cleaning enzyme that removes non-canonical purine nucleotides from the nucleotide pool, thus preventing their incorporation into DNA/RNA and avoiding chromosomal lesions.</text>
</comment>
<comment type="caution">
    <text evidence="12">The sequence shown here is derived from an EMBL/GenBank/DDBJ whole genome shotgun (WGS) entry which is preliminary data.</text>
</comment>
<accession>A0A833NXD9</accession>
<feature type="binding site" evidence="10">
    <location>
        <position position="62"/>
    </location>
    <ligand>
        <name>substrate</name>
    </ligand>
</feature>
<comment type="catalytic activity">
    <reaction evidence="9 10">
        <text>XTP + H2O = XMP + diphosphate + H(+)</text>
        <dbReference type="Rhea" id="RHEA:28610"/>
        <dbReference type="ChEBI" id="CHEBI:15377"/>
        <dbReference type="ChEBI" id="CHEBI:15378"/>
        <dbReference type="ChEBI" id="CHEBI:33019"/>
        <dbReference type="ChEBI" id="CHEBI:57464"/>
        <dbReference type="ChEBI" id="CHEBI:61314"/>
        <dbReference type="EC" id="3.6.1.66"/>
    </reaction>
</comment>
<dbReference type="GO" id="GO:0009146">
    <property type="term" value="P:purine nucleoside triphosphate catabolic process"/>
    <property type="evidence" value="ECO:0007669"/>
    <property type="project" value="UniProtKB-UniRule"/>
</dbReference>
<feature type="binding site" evidence="10">
    <location>
        <begin position="141"/>
        <end position="144"/>
    </location>
    <ligand>
        <name>substrate</name>
    </ligand>
</feature>
<dbReference type="CDD" id="cd00515">
    <property type="entry name" value="HAM1"/>
    <property type="match status" value="1"/>
</dbReference>
<comment type="subunit">
    <text evidence="2 10">Homodimer.</text>
</comment>
<feature type="binding site" evidence="10">
    <location>
        <position position="164"/>
    </location>
    <ligand>
        <name>substrate</name>
    </ligand>
</feature>
<name>A0A833NXD9_UNCSA</name>
<dbReference type="EMBL" id="WPAF01000005">
    <property type="protein sequence ID" value="KAF0134744.1"/>
    <property type="molecule type" value="Genomic_DNA"/>
</dbReference>
<comment type="catalytic activity">
    <reaction evidence="8 10">
        <text>dITP + H2O = dIMP + diphosphate + H(+)</text>
        <dbReference type="Rhea" id="RHEA:28342"/>
        <dbReference type="ChEBI" id="CHEBI:15377"/>
        <dbReference type="ChEBI" id="CHEBI:15378"/>
        <dbReference type="ChEBI" id="CHEBI:33019"/>
        <dbReference type="ChEBI" id="CHEBI:61194"/>
        <dbReference type="ChEBI" id="CHEBI:61382"/>
        <dbReference type="EC" id="3.6.1.66"/>
    </reaction>
</comment>
<dbReference type="Pfam" id="PF01725">
    <property type="entry name" value="Ham1p_like"/>
    <property type="match status" value="1"/>
</dbReference>
<feature type="binding site" evidence="10">
    <location>
        <begin position="169"/>
        <end position="170"/>
    </location>
    <ligand>
        <name>substrate</name>
    </ligand>
</feature>
<evidence type="ECO:0000256" key="3">
    <source>
        <dbReference type="ARBA" id="ARBA00022723"/>
    </source>
</evidence>
<proteinExistence type="inferred from homology"/>
<keyword evidence="4 10" id="KW-0547">Nucleotide-binding</keyword>
<evidence type="ECO:0000256" key="1">
    <source>
        <dbReference type="ARBA" id="ARBA00008023"/>
    </source>
</evidence>
<comment type="caution">
    <text evidence="10">Lacks conserved residue(s) required for the propagation of feature annotation.</text>
</comment>
<protein>
    <recommendedName>
        <fullName evidence="10">dITP/XTP pyrophosphatase</fullName>
        <ecNumber evidence="10">3.6.1.66</ecNumber>
    </recommendedName>
    <alternativeName>
        <fullName evidence="10">Non-canonical purine NTP pyrophosphatase</fullName>
    </alternativeName>
    <alternativeName>
        <fullName evidence="10">Non-standard purine NTP pyrophosphatase</fullName>
    </alternativeName>
    <alternativeName>
        <fullName evidence="10">Nucleoside-triphosphate diphosphatase</fullName>
    </alternativeName>
    <alternativeName>
        <fullName evidence="10">Nucleoside-triphosphate pyrophosphatase</fullName>
        <shortName evidence="10">NTPase</shortName>
    </alternativeName>
</protein>
<evidence type="ECO:0000313" key="13">
    <source>
        <dbReference type="Proteomes" id="UP000488506"/>
    </source>
</evidence>
<dbReference type="NCBIfam" id="TIGR00042">
    <property type="entry name" value="RdgB/HAM1 family non-canonical purine NTP pyrophosphatase"/>
    <property type="match status" value="1"/>
</dbReference>
<dbReference type="GO" id="GO:0005829">
    <property type="term" value="C:cytosol"/>
    <property type="evidence" value="ECO:0007669"/>
    <property type="project" value="TreeGrafter"/>
</dbReference>
<dbReference type="SUPFAM" id="SSF52972">
    <property type="entry name" value="ITPase-like"/>
    <property type="match status" value="1"/>
</dbReference>
<dbReference type="Proteomes" id="UP000488506">
    <property type="component" value="Unassembled WGS sequence"/>
</dbReference>
<dbReference type="PANTHER" id="PTHR11067">
    <property type="entry name" value="INOSINE TRIPHOSPHATE PYROPHOSPHATASE/HAM1 PROTEIN"/>
    <property type="match status" value="1"/>
</dbReference>
<dbReference type="InterPro" id="IPR002637">
    <property type="entry name" value="RdgB/HAM1"/>
</dbReference>
<evidence type="ECO:0000256" key="4">
    <source>
        <dbReference type="ARBA" id="ARBA00022741"/>
    </source>
</evidence>
<evidence type="ECO:0000256" key="5">
    <source>
        <dbReference type="ARBA" id="ARBA00022801"/>
    </source>
</evidence>
<evidence type="ECO:0000256" key="9">
    <source>
        <dbReference type="ARBA" id="ARBA00052017"/>
    </source>
</evidence>
<evidence type="ECO:0000256" key="7">
    <source>
        <dbReference type="ARBA" id="ARBA00023080"/>
    </source>
</evidence>
<dbReference type="InterPro" id="IPR029001">
    <property type="entry name" value="ITPase-like_fam"/>
</dbReference>
<sequence>MNILLATSNKHKLEEIRHILKVSIEGCSLNVKEDGTTFEENAVKKAKTVSKKFKCIAIADDSGLMVDSLNGAPGVKSARYASPPTPENLCGKLLNALKDSKNRKAKFVSVIAIAYPDGKTKTFRGEVKGNIIKEMRGEHGFGYDPVFVPIGYKKTFAEMKPAFKNKISHRHEALIKLKGKCWR</sequence>
<keyword evidence="6 10" id="KW-0460">Magnesium</keyword>
<feature type="active site" description="Proton acceptor" evidence="10">
    <location>
        <position position="61"/>
    </location>
</feature>
<feature type="binding site" evidence="10">
    <location>
        <position position="61"/>
    </location>
    <ligand>
        <name>Mg(2+)</name>
        <dbReference type="ChEBI" id="CHEBI:18420"/>
    </ligand>
</feature>
<dbReference type="HAMAP" id="MF_01405">
    <property type="entry name" value="Non_canon_purine_NTPase"/>
    <property type="match status" value="1"/>
</dbReference>
<evidence type="ECO:0000256" key="6">
    <source>
        <dbReference type="ARBA" id="ARBA00022842"/>
    </source>
</evidence>
<organism evidence="12 13">
    <name type="scientific">Candidatus Saganbacteria bacterium</name>
    <dbReference type="NCBI Taxonomy" id="2575572"/>
    <lineage>
        <taxon>Bacteria</taxon>
        <taxon>Bacillati</taxon>
        <taxon>Saganbacteria</taxon>
    </lineage>
</organism>